<dbReference type="OrthoDB" id="9029360at2"/>
<sequence>MKKYLSEFLATARERTGALSRFIWTRFLTRRELRSTVVAASLAAFAPFASAVDLTDLGSATDVICLISSYISGPWLYGIGIVLIIVGAVAIGNSESTIGKIISTVFVGLGLAACAIPIVKNHLHINYTCT</sequence>
<organism evidence="1 2">
    <name type="scientific">Paraburkholderia atlantica</name>
    <dbReference type="NCBI Taxonomy" id="2654982"/>
    <lineage>
        <taxon>Bacteria</taxon>
        <taxon>Pseudomonadati</taxon>
        <taxon>Pseudomonadota</taxon>
        <taxon>Betaproteobacteria</taxon>
        <taxon>Burkholderiales</taxon>
        <taxon>Burkholderiaceae</taxon>
        <taxon>Paraburkholderia</taxon>
    </lineage>
</organism>
<evidence type="ECO:0000313" key="1">
    <source>
        <dbReference type="EMBL" id="MBB5428745.1"/>
    </source>
</evidence>
<dbReference type="EMBL" id="JACHDD010000015">
    <property type="protein sequence ID" value="MBB5428745.1"/>
    <property type="molecule type" value="Genomic_DNA"/>
</dbReference>
<name>A0A6I1Q1I3_PARAM</name>
<comment type="caution">
    <text evidence="1">The sequence shown here is derived from an EMBL/GenBank/DDBJ whole genome shotgun (WGS) entry which is preliminary data.</text>
</comment>
<dbReference type="RefSeq" id="WP_018432931.1">
    <property type="nucleotide sequence ID" value="NZ_JACHDD010000015.1"/>
</dbReference>
<dbReference type="AlphaFoldDB" id="A0A6I1Q1I3"/>
<proteinExistence type="predicted"/>
<accession>A0A6I1Q1I3</accession>
<gene>
    <name evidence="1" type="ORF">HDG40_006940</name>
</gene>
<protein>
    <submittedName>
        <fullName evidence="1">Uncharacterized protein</fullName>
    </submittedName>
</protein>
<dbReference type="Proteomes" id="UP000592780">
    <property type="component" value="Unassembled WGS sequence"/>
</dbReference>
<reference evidence="1 2" key="1">
    <citation type="submission" date="2020-08" db="EMBL/GenBank/DDBJ databases">
        <title>Genomic Encyclopedia of Type Strains, Phase IV (KMG-V): Genome sequencing to study the core and pangenomes of soil and plant-associated prokaryotes.</title>
        <authorList>
            <person name="Whitman W."/>
        </authorList>
    </citation>
    <scope>NUCLEOTIDE SEQUENCE [LARGE SCALE GENOMIC DNA]</scope>
    <source>
        <strain evidence="1 2">JPY158</strain>
    </source>
</reference>
<evidence type="ECO:0000313" key="2">
    <source>
        <dbReference type="Proteomes" id="UP000592780"/>
    </source>
</evidence>
<keyword evidence="2" id="KW-1185">Reference proteome</keyword>